<feature type="region of interest" description="Disordered" evidence="1">
    <location>
        <begin position="431"/>
        <end position="502"/>
    </location>
</feature>
<dbReference type="EMBL" id="JARK01001375">
    <property type="protein sequence ID" value="EYC14724.1"/>
    <property type="molecule type" value="Genomic_DNA"/>
</dbReference>
<dbReference type="OrthoDB" id="10386110at2759"/>
<dbReference type="AlphaFoldDB" id="A0A016UH88"/>
<sequence length="502" mass="58056">MSERLTGGISEKKGRKEKKKRKKTKEKKARKLHKHVKRVRRDRGKGDVIKKQQIKNEPLKNEEDDDSSSPIDDFADDTINECKSEWGKEMPYVKGKGKPLFLKQRTKLQGLLPLAPQDVSPSSFDIDPAREQKTQDCMSSEDERECKERGMPTRDEIRREKFTSKSVERLQSENNACEEQKTQQYNDEKKFGKFLRLQKVPYKYSRQLFGRKARSAECSQESPSIRKQLLMGKRLQTSLREWKIVGIHEQLDQRYSRENFQQSKEKMTLSYEGMQQEDLSKEATQESLEETGVGLEFKGRKVLPSGEKTSSIEEKDNLHKLNRIRKKLGQAHSLDKTESYSQEHYDKDAPVDKPNLHKANSSKHHVVGHQGGHDLPRKKVPPALKKTPAPHKLAVQKALLRNRDLVYKQKIDAQKGSREQLSKENLAAQKMVKHEHRPSKISIGNPKPDFRQGAPSPKKVKPTARQSKHAQGKFKDVHRQSHDMHKCKVYTRQKGVKKLDGR</sequence>
<evidence type="ECO:0000256" key="1">
    <source>
        <dbReference type="SAM" id="MobiDB-lite"/>
    </source>
</evidence>
<feature type="compositionally biased region" description="Acidic residues" evidence="1">
    <location>
        <begin position="62"/>
        <end position="78"/>
    </location>
</feature>
<feature type="compositionally biased region" description="Basic residues" evidence="1">
    <location>
        <begin position="13"/>
        <end position="43"/>
    </location>
</feature>
<protein>
    <submittedName>
        <fullName evidence="2">Uncharacterized protein</fullName>
    </submittedName>
</protein>
<accession>A0A016UH88</accession>
<reference evidence="3" key="1">
    <citation type="journal article" date="2015" name="Nat. Genet.">
        <title>The genome and transcriptome of the zoonotic hookworm Ancylostoma ceylanicum identify infection-specific gene families.</title>
        <authorList>
            <person name="Schwarz E.M."/>
            <person name="Hu Y."/>
            <person name="Antoshechkin I."/>
            <person name="Miller M.M."/>
            <person name="Sternberg P.W."/>
            <person name="Aroian R.V."/>
        </authorList>
    </citation>
    <scope>NUCLEOTIDE SEQUENCE</scope>
    <source>
        <strain evidence="3">HY135</strain>
    </source>
</reference>
<comment type="caution">
    <text evidence="2">The sequence shown here is derived from an EMBL/GenBank/DDBJ whole genome shotgun (WGS) entry which is preliminary data.</text>
</comment>
<feature type="region of interest" description="Disordered" evidence="1">
    <location>
        <begin position="112"/>
        <end position="156"/>
    </location>
</feature>
<feature type="compositionally biased region" description="Basic and acidic residues" evidence="1">
    <location>
        <begin position="144"/>
        <end position="156"/>
    </location>
</feature>
<dbReference type="Proteomes" id="UP000024635">
    <property type="component" value="Unassembled WGS sequence"/>
</dbReference>
<feature type="region of interest" description="Disordered" evidence="1">
    <location>
        <begin position="1"/>
        <end position="78"/>
    </location>
</feature>
<feature type="compositionally biased region" description="Basic and acidic residues" evidence="1">
    <location>
        <begin position="473"/>
        <end position="486"/>
    </location>
</feature>
<keyword evidence="3" id="KW-1185">Reference proteome</keyword>
<proteinExistence type="predicted"/>
<feature type="compositionally biased region" description="Basic residues" evidence="1">
    <location>
        <begin position="487"/>
        <end position="496"/>
    </location>
</feature>
<evidence type="ECO:0000313" key="2">
    <source>
        <dbReference type="EMBL" id="EYC14724.1"/>
    </source>
</evidence>
<organism evidence="2 3">
    <name type="scientific">Ancylostoma ceylanicum</name>
    <dbReference type="NCBI Taxonomy" id="53326"/>
    <lineage>
        <taxon>Eukaryota</taxon>
        <taxon>Metazoa</taxon>
        <taxon>Ecdysozoa</taxon>
        <taxon>Nematoda</taxon>
        <taxon>Chromadorea</taxon>
        <taxon>Rhabditida</taxon>
        <taxon>Rhabditina</taxon>
        <taxon>Rhabditomorpha</taxon>
        <taxon>Strongyloidea</taxon>
        <taxon>Ancylostomatidae</taxon>
        <taxon>Ancylostomatinae</taxon>
        <taxon>Ancylostoma</taxon>
    </lineage>
</organism>
<evidence type="ECO:0000313" key="3">
    <source>
        <dbReference type="Proteomes" id="UP000024635"/>
    </source>
</evidence>
<feature type="compositionally biased region" description="Basic residues" evidence="1">
    <location>
        <begin position="458"/>
        <end position="472"/>
    </location>
</feature>
<name>A0A016UH88_9BILA</name>
<gene>
    <name evidence="2" type="primary">Acey_s0039.g121</name>
    <name evidence="2" type="ORF">Y032_0039g121</name>
</gene>
<feature type="region of interest" description="Disordered" evidence="1">
    <location>
        <begin position="364"/>
        <end position="391"/>
    </location>
</feature>